<dbReference type="InterPro" id="IPR028798">
    <property type="entry name" value="TPC2"/>
</dbReference>
<sequence length="243" mass="27909">MSTVYACIMSTVYACIMSTVYACIMSTVYACIMSTVYASKPASTDLFFQTINCFFILYYLLEMALKVVAFGRTGYMSYGSNVFDGSLTGLSLVGAVQYYILYVVYYVFAVIGVWSFKGTIIAPASNLRIMTMIVNKTLQCGSYEQLGYWSNNFEGFAMICSGSIYNIMMMNNWSVFLDVYARYNLWSELYFIAWWLTSSVMWVNLFIALILENFIYKWDRNHGCSNRDTVRTVLDTTIQLMFR</sequence>
<evidence type="ECO:0000256" key="4">
    <source>
        <dbReference type="ARBA" id="ARBA00023136"/>
    </source>
</evidence>
<evidence type="ECO:0000256" key="1">
    <source>
        <dbReference type="ARBA" id="ARBA00004141"/>
    </source>
</evidence>
<evidence type="ECO:0000256" key="5">
    <source>
        <dbReference type="SAM" id="Phobius"/>
    </source>
</evidence>
<keyword evidence="2 5" id="KW-0812">Transmembrane</keyword>
<feature type="transmembrane region" description="Helical" evidence="5">
    <location>
        <begin position="12"/>
        <end position="36"/>
    </location>
</feature>
<accession>A0AAZ3QK14</accession>
<dbReference type="GO" id="GO:0005765">
    <property type="term" value="C:lysosomal membrane"/>
    <property type="evidence" value="ECO:0007669"/>
    <property type="project" value="InterPro"/>
</dbReference>
<keyword evidence="3 5" id="KW-1133">Transmembrane helix</keyword>
<evidence type="ECO:0000259" key="6">
    <source>
        <dbReference type="Pfam" id="PF00520"/>
    </source>
</evidence>
<name>A0AAZ3QK14_ONCTS</name>
<keyword evidence="8" id="KW-1185">Reference proteome</keyword>
<reference evidence="8" key="1">
    <citation type="journal article" date="2018" name="PLoS ONE">
        <title>Chinook salmon (Oncorhynchus tshawytscha) genome and transcriptome.</title>
        <authorList>
            <person name="Christensen K.A."/>
            <person name="Leong J.S."/>
            <person name="Sakhrani D."/>
            <person name="Biagi C.A."/>
            <person name="Minkley D.R."/>
            <person name="Withler R.E."/>
            <person name="Rondeau E.B."/>
            <person name="Koop B.F."/>
            <person name="Devlin R.H."/>
        </authorList>
    </citation>
    <scope>NUCLEOTIDE SEQUENCE [LARGE SCALE GENOMIC DNA]</scope>
</reference>
<evidence type="ECO:0000313" key="7">
    <source>
        <dbReference type="Ensembl" id="ENSOTSP00005128640.1"/>
    </source>
</evidence>
<organism evidence="7 8">
    <name type="scientific">Oncorhynchus tshawytscha</name>
    <name type="common">Chinook salmon</name>
    <name type="synonym">Salmo tshawytscha</name>
    <dbReference type="NCBI Taxonomy" id="74940"/>
    <lineage>
        <taxon>Eukaryota</taxon>
        <taxon>Metazoa</taxon>
        <taxon>Chordata</taxon>
        <taxon>Craniata</taxon>
        <taxon>Vertebrata</taxon>
        <taxon>Euteleostomi</taxon>
        <taxon>Actinopterygii</taxon>
        <taxon>Neopterygii</taxon>
        <taxon>Teleostei</taxon>
        <taxon>Protacanthopterygii</taxon>
        <taxon>Salmoniformes</taxon>
        <taxon>Salmonidae</taxon>
        <taxon>Salmoninae</taxon>
        <taxon>Oncorhynchus</taxon>
    </lineage>
</organism>
<dbReference type="Pfam" id="PF00520">
    <property type="entry name" value="Ion_trans"/>
    <property type="match status" value="1"/>
</dbReference>
<keyword evidence="4 5" id="KW-0472">Membrane</keyword>
<evidence type="ECO:0000256" key="3">
    <source>
        <dbReference type="ARBA" id="ARBA00022989"/>
    </source>
</evidence>
<dbReference type="GO" id="GO:0019722">
    <property type="term" value="P:calcium-mediated signaling"/>
    <property type="evidence" value="ECO:0007669"/>
    <property type="project" value="TreeGrafter"/>
</dbReference>
<reference evidence="7" key="2">
    <citation type="submission" date="2025-08" db="UniProtKB">
        <authorList>
            <consortium name="Ensembl"/>
        </authorList>
    </citation>
    <scope>IDENTIFICATION</scope>
</reference>
<feature type="transmembrane region" description="Helical" evidence="5">
    <location>
        <begin position="148"/>
        <end position="169"/>
    </location>
</feature>
<dbReference type="PANTHER" id="PTHR46768:SF1">
    <property type="entry name" value="TWO PORE CHANNEL PROTEIN 2"/>
    <property type="match status" value="1"/>
</dbReference>
<dbReference type="PANTHER" id="PTHR46768">
    <property type="entry name" value="TWO PORE CALCIUM CHANNEL PROTEIN 2"/>
    <property type="match status" value="1"/>
</dbReference>
<dbReference type="Gene3D" id="1.10.287.70">
    <property type="match status" value="1"/>
</dbReference>
<dbReference type="GO" id="GO:0022832">
    <property type="term" value="F:voltage-gated channel activity"/>
    <property type="evidence" value="ECO:0007669"/>
    <property type="project" value="InterPro"/>
</dbReference>
<feature type="transmembrane region" description="Helical" evidence="5">
    <location>
        <begin position="42"/>
        <end position="61"/>
    </location>
</feature>
<dbReference type="AlphaFoldDB" id="A0AAZ3QK14"/>
<dbReference type="Proteomes" id="UP000694402">
    <property type="component" value="Unassembled WGS sequence"/>
</dbReference>
<evidence type="ECO:0000256" key="2">
    <source>
        <dbReference type="ARBA" id="ARBA00022692"/>
    </source>
</evidence>
<feature type="domain" description="Ion transport" evidence="6">
    <location>
        <begin position="21"/>
        <end position="96"/>
    </location>
</feature>
<dbReference type="Ensembl" id="ENSOTST00005116289.1">
    <property type="protein sequence ID" value="ENSOTSP00005128640.1"/>
    <property type="gene ID" value="ENSOTSG00005075987.1"/>
</dbReference>
<dbReference type="GO" id="GO:0075509">
    <property type="term" value="P:endocytosis involved in viral entry into host cell"/>
    <property type="evidence" value="ECO:0007669"/>
    <property type="project" value="TreeGrafter"/>
</dbReference>
<dbReference type="GO" id="GO:0097682">
    <property type="term" value="F:intracellularly phosphatidylinositol-3,5-bisphosphate-gated monatomic cation channel activity"/>
    <property type="evidence" value="ECO:0007669"/>
    <property type="project" value="TreeGrafter"/>
</dbReference>
<dbReference type="GO" id="GO:0015280">
    <property type="term" value="F:ligand-gated sodium channel activity"/>
    <property type="evidence" value="ECO:0007669"/>
    <property type="project" value="TreeGrafter"/>
</dbReference>
<comment type="subcellular location">
    <subcellularLocation>
        <location evidence="1">Membrane</location>
        <topology evidence="1">Multi-pass membrane protein</topology>
    </subcellularLocation>
</comment>
<feature type="transmembrane region" description="Helical" evidence="5">
    <location>
        <begin position="189"/>
        <end position="211"/>
    </location>
</feature>
<proteinExistence type="predicted"/>
<dbReference type="InterPro" id="IPR005821">
    <property type="entry name" value="Ion_trans_dom"/>
</dbReference>
<evidence type="ECO:0000313" key="8">
    <source>
        <dbReference type="Proteomes" id="UP000694402"/>
    </source>
</evidence>
<reference evidence="7" key="3">
    <citation type="submission" date="2025-09" db="UniProtKB">
        <authorList>
            <consortium name="Ensembl"/>
        </authorList>
    </citation>
    <scope>IDENTIFICATION</scope>
</reference>
<protein>
    <recommendedName>
        <fullName evidence="6">Ion transport domain-containing protein</fullName>
    </recommendedName>
</protein>
<dbReference type="GeneTree" id="ENSGT00940000159763"/>